<evidence type="ECO:0000256" key="2">
    <source>
        <dbReference type="ARBA" id="ARBA00004141"/>
    </source>
</evidence>
<keyword evidence="6 13" id="KW-0812">Transmembrane</keyword>
<dbReference type="Gene3D" id="3.30.450.20">
    <property type="entry name" value="PAS domain"/>
    <property type="match status" value="1"/>
</dbReference>
<dbReference type="SMART" id="SM00388">
    <property type="entry name" value="HisKA"/>
    <property type="match status" value="1"/>
</dbReference>
<dbReference type="Pfam" id="PF02518">
    <property type="entry name" value="HATPase_c"/>
    <property type="match status" value="1"/>
</dbReference>
<evidence type="ECO:0000256" key="3">
    <source>
        <dbReference type="ARBA" id="ARBA00012438"/>
    </source>
</evidence>
<evidence type="ECO:0000256" key="8">
    <source>
        <dbReference type="ARBA" id="ARBA00022777"/>
    </source>
</evidence>
<dbReference type="Pfam" id="PF00512">
    <property type="entry name" value="HisKA"/>
    <property type="match status" value="1"/>
</dbReference>
<feature type="transmembrane region" description="Helical" evidence="13">
    <location>
        <begin position="20"/>
        <end position="38"/>
    </location>
</feature>
<evidence type="ECO:0000256" key="11">
    <source>
        <dbReference type="ARBA" id="ARBA00023012"/>
    </source>
</evidence>
<dbReference type="Gene3D" id="1.10.287.130">
    <property type="match status" value="1"/>
</dbReference>
<dbReference type="InterPro" id="IPR036097">
    <property type="entry name" value="HisK_dim/P_sf"/>
</dbReference>
<evidence type="ECO:0000256" key="12">
    <source>
        <dbReference type="ARBA" id="ARBA00023136"/>
    </source>
</evidence>
<gene>
    <name evidence="16" type="ORF">GCM10023331_40910</name>
</gene>
<feature type="transmembrane region" description="Helical" evidence="13">
    <location>
        <begin position="58"/>
        <end position="75"/>
    </location>
</feature>
<sequence>MYIILIQLFINLVTPYKVHLRTAFIIAALIIVLVAINLLYPSLVYNYPSEISRTADNVSSTLMAVMTLGCVFLIFKRKLEHQEKILNEHITHLEKSTKDYEKLLDSVKEDFFLISEDLEQNIKYISPSAGDILGYSSIDLYEGFHKIITSVPENKEALARRKELFHNSSKAVYELLFPHPDGTMRTLLVKEYAQFEKAHVHTGFNVIIQDVTMKKEFEYNMRSSLEKEKTLNAQKEAFILTMSHQFRTPLTIIKSSCILAKKKVLPQMSEGQETLKKLLERQDEGFLQLENLLASILAYKALDQHTMIFTPLLGNLNEYLIDIIKPFNIASTTGQIVHYHTNKETCYMDFDGSLLQEAIKKLISNALKYSEKDVHVTLEYWEKRALIIIEDKGMGIPKDNLEHVFEPFFRGHNADNTKGAGLGLSIAHKFIQLHQGSITVKSDVNKGSSFIISLPIEQKDNPYKNSEEATSVV</sequence>
<dbReference type="InterPro" id="IPR004358">
    <property type="entry name" value="Sig_transdc_His_kin-like_C"/>
</dbReference>
<dbReference type="PROSITE" id="PS50112">
    <property type="entry name" value="PAS"/>
    <property type="match status" value="1"/>
</dbReference>
<name>A0ABP9DPZ9_9BACT</name>
<keyword evidence="4" id="KW-0597">Phosphoprotein</keyword>
<keyword evidence="5" id="KW-0808">Transferase</keyword>
<dbReference type="InterPro" id="IPR003594">
    <property type="entry name" value="HATPase_dom"/>
</dbReference>
<keyword evidence="8" id="KW-0418">Kinase</keyword>
<comment type="subcellular location">
    <subcellularLocation>
        <location evidence="2">Membrane</location>
        <topology evidence="2">Multi-pass membrane protein</topology>
    </subcellularLocation>
</comment>
<keyword evidence="10 13" id="KW-1133">Transmembrane helix</keyword>
<dbReference type="InterPro" id="IPR000014">
    <property type="entry name" value="PAS"/>
</dbReference>
<protein>
    <recommendedName>
        <fullName evidence="3">histidine kinase</fullName>
        <ecNumber evidence="3">2.7.13.3</ecNumber>
    </recommendedName>
</protein>
<comment type="caution">
    <text evidence="16">The sequence shown here is derived from an EMBL/GenBank/DDBJ whole genome shotgun (WGS) entry which is preliminary data.</text>
</comment>
<dbReference type="SMART" id="SM00387">
    <property type="entry name" value="HATPase_c"/>
    <property type="match status" value="1"/>
</dbReference>
<keyword evidence="9" id="KW-0067">ATP-binding</keyword>
<evidence type="ECO:0000259" key="14">
    <source>
        <dbReference type="PROSITE" id="PS50109"/>
    </source>
</evidence>
<dbReference type="InterPro" id="IPR036890">
    <property type="entry name" value="HATPase_C_sf"/>
</dbReference>
<evidence type="ECO:0000256" key="13">
    <source>
        <dbReference type="SAM" id="Phobius"/>
    </source>
</evidence>
<comment type="catalytic activity">
    <reaction evidence="1">
        <text>ATP + protein L-histidine = ADP + protein N-phospho-L-histidine.</text>
        <dbReference type="EC" id="2.7.13.3"/>
    </reaction>
</comment>
<organism evidence="16 17">
    <name type="scientific">Algivirga pacifica</name>
    <dbReference type="NCBI Taxonomy" id="1162670"/>
    <lineage>
        <taxon>Bacteria</taxon>
        <taxon>Pseudomonadati</taxon>
        <taxon>Bacteroidota</taxon>
        <taxon>Cytophagia</taxon>
        <taxon>Cytophagales</taxon>
        <taxon>Flammeovirgaceae</taxon>
        <taxon>Algivirga</taxon>
    </lineage>
</organism>
<feature type="domain" description="Histidine kinase" evidence="14">
    <location>
        <begin position="241"/>
        <end position="458"/>
    </location>
</feature>
<dbReference type="InterPro" id="IPR005467">
    <property type="entry name" value="His_kinase_dom"/>
</dbReference>
<proteinExistence type="predicted"/>
<keyword evidence="17" id="KW-1185">Reference proteome</keyword>
<dbReference type="Gene3D" id="3.30.565.10">
    <property type="entry name" value="Histidine kinase-like ATPase, C-terminal domain"/>
    <property type="match status" value="1"/>
</dbReference>
<reference evidence="17" key="1">
    <citation type="journal article" date="2019" name="Int. J. Syst. Evol. Microbiol.">
        <title>The Global Catalogue of Microorganisms (GCM) 10K type strain sequencing project: providing services to taxonomists for standard genome sequencing and annotation.</title>
        <authorList>
            <consortium name="The Broad Institute Genomics Platform"/>
            <consortium name="The Broad Institute Genome Sequencing Center for Infectious Disease"/>
            <person name="Wu L."/>
            <person name="Ma J."/>
        </authorList>
    </citation>
    <scope>NUCLEOTIDE SEQUENCE [LARGE SCALE GENOMIC DNA]</scope>
    <source>
        <strain evidence="17">JCM 18326</strain>
    </source>
</reference>
<dbReference type="EC" id="2.7.13.3" evidence="3"/>
<dbReference type="Proteomes" id="UP001500298">
    <property type="component" value="Unassembled WGS sequence"/>
</dbReference>
<dbReference type="EMBL" id="BAABJX010000071">
    <property type="protein sequence ID" value="GAA4852237.1"/>
    <property type="molecule type" value="Genomic_DNA"/>
</dbReference>
<dbReference type="SUPFAM" id="SSF55874">
    <property type="entry name" value="ATPase domain of HSP90 chaperone/DNA topoisomerase II/histidine kinase"/>
    <property type="match status" value="1"/>
</dbReference>
<evidence type="ECO:0000256" key="9">
    <source>
        <dbReference type="ARBA" id="ARBA00022840"/>
    </source>
</evidence>
<evidence type="ECO:0000256" key="5">
    <source>
        <dbReference type="ARBA" id="ARBA00022679"/>
    </source>
</evidence>
<feature type="domain" description="PAS" evidence="15">
    <location>
        <begin position="96"/>
        <end position="140"/>
    </location>
</feature>
<evidence type="ECO:0000313" key="17">
    <source>
        <dbReference type="Proteomes" id="UP001500298"/>
    </source>
</evidence>
<evidence type="ECO:0000256" key="6">
    <source>
        <dbReference type="ARBA" id="ARBA00022692"/>
    </source>
</evidence>
<dbReference type="CDD" id="cd00082">
    <property type="entry name" value="HisKA"/>
    <property type="match status" value="1"/>
</dbReference>
<dbReference type="PRINTS" id="PR00344">
    <property type="entry name" value="BCTRLSENSOR"/>
</dbReference>
<keyword evidence="12 13" id="KW-0472">Membrane</keyword>
<accession>A0ABP9DPZ9</accession>
<evidence type="ECO:0000256" key="10">
    <source>
        <dbReference type="ARBA" id="ARBA00022989"/>
    </source>
</evidence>
<keyword evidence="7" id="KW-0547">Nucleotide-binding</keyword>
<evidence type="ECO:0000313" key="16">
    <source>
        <dbReference type="EMBL" id="GAA4852237.1"/>
    </source>
</evidence>
<dbReference type="PANTHER" id="PTHR42878:SF7">
    <property type="entry name" value="SENSOR HISTIDINE KINASE GLRK"/>
    <property type="match status" value="1"/>
</dbReference>
<dbReference type="SUPFAM" id="SSF47384">
    <property type="entry name" value="Homodimeric domain of signal transducing histidine kinase"/>
    <property type="match status" value="1"/>
</dbReference>
<dbReference type="SUPFAM" id="SSF55785">
    <property type="entry name" value="PYP-like sensor domain (PAS domain)"/>
    <property type="match status" value="1"/>
</dbReference>
<dbReference type="CDD" id="cd00075">
    <property type="entry name" value="HATPase"/>
    <property type="match status" value="1"/>
</dbReference>
<evidence type="ECO:0000256" key="7">
    <source>
        <dbReference type="ARBA" id="ARBA00022741"/>
    </source>
</evidence>
<evidence type="ECO:0000259" key="15">
    <source>
        <dbReference type="PROSITE" id="PS50112"/>
    </source>
</evidence>
<dbReference type="InterPro" id="IPR003661">
    <property type="entry name" value="HisK_dim/P_dom"/>
</dbReference>
<evidence type="ECO:0000256" key="4">
    <source>
        <dbReference type="ARBA" id="ARBA00022553"/>
    </source>
</evidence>
<dbReference type="InterPro" id="IPR050351">
    <property type="entry name" value="BphY/WalK/GraS-like"/>
</dbReference>
<keyword evidence="11" id="KW-0902">Two-component regulatory system</keyword>
<dbReference type="CDD" id="cd00130">
    <property type="entry name" value="PAS"/>
    <property type="match status" value="1"/>
</dbReference>
<dbReference type="NCBIfam" id="TIGR00229">
    <property type="entry name" value="sensory_box"/>
    <property type="match status" value="1"/>
</dbReference>
<evidence type="ECO:0000256" key="1">
    <source>
        <dbReference type="ARBA" id="ARBA00000085"/>
    </source>
</evidence>
<dbReference type="InterPro" id="IPR035965">
    <property type="entry name" value="PAS-like_dom_sf"/>
</dbReference>
<dbReference type="PROSITE" id="PS50109">
    <property type="entry name" value="HIS_KIN"/>
    <property type="match status" value="1"/>
</dbReference>
<dbReference type="PANTHER" id="PTHR42878">
    <property type="entry name" value="TWO-COMPONENT HISTIDINE KINASE"/>
    <property type="match status" value="1"/>
</dbReference>